<dbReference type="EMBL" id="VSRR010001699">
    <property type="protein sequence ID" value="MPC27150.1"/>
    <property type="molecule type" value="Genomic_DNA"/>
</dbReference>
<dbReference type="AlphaFoldDB" id="A0A5B7DZS6"/>
<evidence type="ECO:0000256" key="1">
    <source>
        <dbReference type="SAM" id="MobiDB-lite"/>
    </source>
</evidence>
<protein>
    <submittedName>
        <fullName evidence="2">Uncharacterized protein</fullName>
    </submittedName>
</protein>
<organism evidence="2 3">
    <name type="scientific">Portunus trituberculatus</name>
    <name type="common">Swimming crab</name>
    <name type="synonym">Neptunus trituberculatus</name>
    <dbReference type="NCBI Taxonomy" id="210409"/>
    <lineage>
        <taxon>Eukaryota</taxon>
        <taxon>Metazoa</taxon>
        <taxon>Ecdysozoa</taxon>
        <taxon>Arthropoda</taxon>
        <taxon>Crustacea</taxon>
        <taxon>Multicrustacea</taxon>
        <taxon>Malacostraca</taxon>
        <taxon>Eumalacostraca</taxon>
        <taxon>Eucarida</taxon>
        <taxon>Decapoda</taxon>
        <taxon>Pleocyemata</taxon>
        <taxon>Brachyura</taxon>
        <taxon>Eubrachyura</taxon>
        <taxon>Portunoidea</taxon>
        <taxon>Portunidae</taxon>
        <taxon>Portuninae</taxon>
        <taxon>Portunus</taxon>
    </lineage>
</organism>
<gene>
    <name evidence="2" type="ORF">E2C01_020313</name>
</gene>
<dbReference type="Proteomes" id="UP000324222">
    <property type="component" value="Unassembled WGS sequence"/>
</dbReference>
<accession>A0A5B7DZS6</accession>
<feature type="region of interest" description="Disordered" evidence="1">
    <location>
        <begin position="42"/>
        <end position="70"/>
    </location>
</feature>
<name>A0A5B7DZS6_PORTR</name>
<sequence length="70" mass="7805">MHQECHAGGASVIVKISKYLGKMDTPCKEPMLDNHHFLQPPVPEKASQKNNWNQGNTLANPYNATRTSQT</sequence>
<evidence type="ECO:0000313" key="3">
    <source>
        <dbReference type="Proteomes" id="UP000324222"/>
    </source>
</evidence>
<feature type="compositionally biased region" description="Polar residues" evidence="1">
    <location>
        <begin position="48"/>
        <end position="70"/>
    </location>
</feature>
<proteinExistence type="predicted"/>
<evidence type="ECO:0000313" key="2">
    <source>
        <dbReference type="EMBL" id="MPC27150.1"/>
    </source>
</evidence>
<reference evidence="2 3" key="1">
    <citation type="submission" date="2019-05" db="EMBL/GenBank/DDBJ databases">
        <title>Another draft genome of Portunus trituberculatus and its Hox gene families provides insights of decapod evolution.</title>
        <authorList>
            <person name="Jeong J.-H."/>
            <person name="Song I."/>
            <person name="Kim S."/>
            <person name="Choi T."/>
            <person name="Kim D."/>
            <person name="Ryu S."/>
            <person name="Kim W."/>
        </authorList>
    </citation>
    <scope>NUCLEOTIDE SEQUENCE [LARGE SCALE GENOMIC DNA]</scope>
    <source>
        <tissue evidence="2">Muscle</tissue>
    </source>
</reference>
<keyword evidence="3" id="KW-1185">Reference proteome</keyword>
<comment type="caution">
    <text evidence="2">The sequence shown here is derived from an EMBL/GenBank/DDBJ whole genome shotgun (WGS) entry which is preliminary data.</text>
</comment>